<dbReference type="Pfam" id="PF18803">
    <property type="entry name" value="CxC2"/>
    <property type="match status" value="1"/>
</dbReference>
<organism evidence="2 3">
    <name type="scientific">Pholiota conissans</name>
    <dbReference type="NCBI Taxonomy" id="109636"/>
    <lineage>
        <taxon>Eukaryota</taxon>
        <taxon>Fungi</taxon>
        <taxon>Dikarya</taxon>
        <taxon>Basidiomycota</taxon>
        <taxon>Agaricomycotina</taxon>
        <taxon>Agaricomycetes</taxon>
        <taxon>Agaricomycetidae</taxon>
        <taxon>Agaricales</taxon>
        <taxon>Agaricineae</taxon>
        <taxon>Strophariaceae</taxon>
        <taxon>Pholiota</taxon>
    </lineage>
</organism>
<reference evidence="2" key="1">
    <citation type="submission" date="2020-11" db="EMBL/GenBank/DDBJ databases">
        <authorList>
            <consortium name="DOE Joint Genome Institute"/>
            <person name="Ahrendt S."/>
            <person name="Riley R."/>
            <person name="Andreopoulos W."/>
            <person name="Labutti K."/>
            <person name="Pangilinan J."/>
            <person name="Ruiz-Duenas F.J."/>
            <person name="Barrasa J.M."/>
            <person name="Sanchez-Garcia M."/>
            <person name="Camarero S."/>
            <person name="Miyauchi S."/>
            <person name="Serrano A."/>
            <person name="Linde D."/>
            <person name="Babiker R."/>
            <person name="Drula E."/>
            <person name="Ayuso-Fernandez I."/>
            <person name="Pacheco R."/>
            <person name="Padilla G."/>
            <person name="Ferreira P."/>
            <person name="Barriuso J."/>
            <person name="Kellner H."/>
            <person name="Castanera R."/>
            <person name="Alfaro M."/>
            <person name="Ramirez L."/>
            <person name="Pisabarro A.G."/>
            <person name="Kuo A."/>
            <person name="Tritt A."/>
            <person name="Lipzen A."/>
            <person name="He G."/>
            <person name="Yan M."/>
            <person name="Ng V."/>
            <person name="Cullen D."/>
            <person name="Martin F."/>
            <person name="Rosso M.-N."/>
            <person name="Henrissat B."/>
            <person name="Hibbett D."/>
            <person name="Martinez A.T."/>
            <person name="Grigoriev I.V."/>
        </authorList>
    </citation>
    <scope>NUCLEOTIDE SEQUENCE</scope>
    <source>
        <strain evidence="2">CIRM-BRFM 674</strain>
    </source>
</reference>
<dbReference type="EMBL" id="MU156252">
    <property type="protein sequence ID" value="KAF9470138.1"/>
    <property type="molecule type" value="Genomic_DNA"/>
</dbReference>
<feature type="domain" description="CxC2-like cysteine cluster KDZ transposase-associated" evidence="1">
    <location>
        <begin position="77"/>
        <end position="176"/>
    </location>
</feature>
<feature type="non-terminal residue" evidence="2">
    <location>
        <position position="1"/>
    </location>
</feature>
<dbReference type="AlphaFoldDB" id="A0A9P6CS12"/>
<keyword evidence="3" id="KW-1185">Reference proteome</keyword>
<comment type="caution">
    <text evidence="2">The sequence shown here is derived from an EMBL/GenBank/DDBJ whole genome shotgun (WGS) entry which is preliminary data.</text>
</comment>
<dbReference type="InterPro" id="IPR041457">
    <property type="entry name" value="CxC2_KDZ-assoc"/>
</dbReference>
<evidence type="ECO:0000259" key="1">
    <source>
        <dbReference type="Pfam" id="PF18803"/>
    </source>
</evidence>
<sequence>FLEESIRLEGRGDFARETKCPDCLARRREVVAEAQYRCLDCFLPDLACLECCLKRHQRLPFHVVEKWTGSTFVKTSLKSLGLVIHLNHNSLRCPLPVACHQDLRIIHTNGIHDVAFSYCGCHRSIPHHLQLLRRGLYPATQITTRTCVTFELLRLLHLLSLTSKALTYDFYRALER</sequence>
<dbReference type="OrthoDB" id="3235114at2759"/>
<dbReference type="Proteomes" id="UP000807469">
    <property type="component" value="Unassembled WGS sequence"/>
</dbReference>
<evidence type="ECO:0000313" key="2">
    <source>
        <dbReference type="EMBL" id="KAF9470138.1"/>
    </source>
</evidence>
<protein>
    <recommendedName>
        <fullName evidence="1">CxC2-like cysteine cluster KDZ transposase-associated domain-containing protein</fullName>
    </recommendedName>
</protein>
<proteinExistence type="predicted"/>
<feature type="non-terminal residue" evidence="2">
    <location>
        <position position="176"/>
    </location>
</feature>
<accession>A0A9P6CS12</accession>
<gene>
    <name evidence="2" type="ORF">BDN70DRAFT_765136</name>
</gene>
<evidence type="ECO:0000313" key="3">
    <source>
        <dbReference type="Proteomes" id="UP000807469"/>
    </source>
</evidence>
<name>A0A9P6CS12_9AGAR</name>